<feature type="region of interest" description="Disordered" evidence="5">
    <location>
        <begin position="1488"/>
        <end position="1550"/>
    </location>
</feature>
<accession>A0AAN1F0J1</accession>
<feature type="compositionally biased region" description="Low complexity" evidence="5">
    <location>
        <begin position="1841"/>
        <end position="1861"/>
    </location>
</feature>
<feature type="region of interest" description="Disordered" evidence="5">
    <location>
        <begin position="1003"/>
        <end position="1022"/>
    </location>
</feature>
<evidence type="ECO:0000256" key="6">
    <source>
        <dbReference type="SAM" id="Phobius"/>
    </source>
</evidence>
<dbReference type="Proteomes" id="UP001303564">
    <property type="component" value="Chromosome"/>
</dbReference>
<dbReference type="NCBIfam" id="TIGR03715">
    <property type="entry name" value="KxYKxGKxW"/>
    <property type="match status" value="1"/>
</dbReference>
<feature type="compositionally biased region" description="Basic and acidic residues" evidence="5">
    <location>
        <begin position="1008"/>
        <end position="1022"/>
    </location>
</feature>
<dbReference type="SUPFAM" id="SSF49899">
    <property type="entry name" value="Concanavalin A-like lectins/glucanases"/>
    <property type="match status" value="1"/>
</dbReference>
<feature type="compositionally biased region" description="Basic and acidic residues" evidence="5">
    <location>
        <begin position="1501"/>
        <end position="1524"/>
    </location>
</feature>
<dbReference type="NCBIfam" id="TIGR01167">
    <property type="entry name" value="LPXTG_anchor"/>
    <property type="match status" value="1"/>
</dbReference>
<feature type="compositionally biased region" description="Basic and acidic residues" evidence="5">
    <location>
        <begin position="1597"/>
        <end position="1606"/>
    </location>
</feature>
<feature type="compositionally biased region" description="Polar residues" evidence="5">
    <location>
        <begin position="1367"/>
        <end position="1378"/>
    </location>
</feature>
<feature type="compositionally biased region" description="Polar residues" evidence="5">
    <location>
        <begin position="1447"/>
        <end position="1460"/>
    </location>
</feature>
<dbReference type="InterPro" id="IPR019931">
    <property type="entry name" value="LPXTG_anchor"/>
</dbReference>
<proteinExistence type="predicted"/>
<sequence length="1893" mass="202620">MESKVHYKRYKSGKFWVTALISISLGTFGVITIPQIFEAVPVYADTTPTDITATVKPDEFLNFFRLGGGTDPSQGSAIAYPSGQLGFQVQLTPDAPGQIGTAALKTKIDMNKSFKFQGRLFLGTKANAADGVAFGFADEDPGKTGKAGNAFGIGTLKNAFGVKFDEYYNGQEDTGAYFKDPGVEADYPQMRVIQTVGPLGKVKSIEGAEGEFYQKLEDPKGQYLPLLVDYNGDSKRLTVAYGNKSISFDAKPYIQNDQLSMFIIGSTGDQSNQHLFDFESFTYTPGLDAVKADLKNRLATEADTQKAAVNSDPTLTTPERQKQVTDINTALKTGQDAIDAATTTPDAVHAFDTNKPLIIAVHQSGLPLDQRKANKKAELKTEHNNIITAINNDPTLTSDQKNQQRGNADTALTNGNTAIDGATDADKVDQAFLNGKKAIDDAHQPGATLDAQKNAKKQALEDAAKQVRQDIQNDPTLTTDEKKAQTDNVDKALTTGKDAIDKADNADDITTAADTGLANIQKAHQPGLSLDEQKKAQKKALKDKYDQVVNDINNDPTLTTAQKKPQIKNATDAFNQGNQDIDNAATADAISQAATTSQANIDNAHQAGKPLEDQKNAQRKRLTDEATAVKKKIQDDVTLTKAQKATQTTAVDQALTDGLKNINDAKTADDINTAADAGITDIDKAYQTGTPLDAQKAAMKTAIDNAATKAKKDIQDDPTLTNAEKQQQIDAVDKAATVGKDAIDAATSADDIKTAADTAITNINKAHQPGKSLDDQKKDKKAAIDNAATNAKKAIQDDPTLTTAEKQQQTDAVDKAAENGKTAVDAATNADAINTAADTAITAIGKIHQPGKPLDDQKNAKKTELDNEATKVKKDIQGDPTLTTAEKKQQTGDVDKALKDGKAAIDAAKDADSINQAFSDGKTNIDNAYQPGRTLDEQKKDQKKALEEEGEKVKQAIKDDPTLTTAEKNQQIAEVDKAVKDGGAAIDAGTNTDEINKAFTDAKQNVDQAHKSGTDINDQKDAKKKLLDEEAVKVKQAIQDDPTLITAEKKQQTENADKALKDGKAAIDAAKNADEINQAFNTGKANIDNAHQPGTSIDDQKAAQKKSLVDEAAKVKKDIQDDPTLTNAEKQQQSENVDQALKDGEAAIDAATNPDDINQAFETGKVNIDNAHQPGTSLDDQKAAQKKSLVDEAAKVKKDIQDDPALTTAEKDQQAANVDQALKDGEAAIDAATNADDINKAFDTGKVNIDNAHQQGKSIEDQKNAQKKLLDEEATKVKQDIQNDPTLTAIEKQQQTDNVDKALKDGNAAIDAATNADDINKAFDTGKINIDNAHQPGTSIDDQKAAQKKSLADEAAKVKQDIKDDPTLTTAEKQQQSENVDKAFKDGEAAIDAAKNTDEINQAFDTGKANIDKAHQPGTAIDDQQTARKKALDEEAAKVKKDIQDDPTLTTAEKTQQSANVDKALTDGKAAIDAAKTADDINKAFDTGKTNIDNAHQPGKLIDDQKTAQKKSLDEEAAKVKQDIQNDPTLTTAEKQQQADNVDKARQDGQAAIDAATNVDDINQAFETGKINIDNAHQPGKSLDDLKAAQKKSLDEEAAKVKKDIQGDPTLTTAEKQQQSESVDKARKDGQAAIDAATDADDINQAFETGKINIDNAHQPGKTLDEQKTVQKKSLDEEAAKVKQDIQNDPTLTTTEKQQQAENVDKARKDGQAAIDAATTPDEVNQAFETGKANIDAQHQPGKSLADQRSTATTEIDKEAAKVKQQIDNDPLLTDTEKNDQKAKVDHETTLAKEALAKAMDADALNAALADGIKKIDAQYVPGTAKTPTPDPAQKPLTVDPRSTTTRPLSTTLTPTSSLPRTGDKPATGLAALGAFILSMFGFALTGKKRKRS</sequence>
<feature type="compositionally biased region" description="Basic and acidic residues" evidence="5">
    <location>
        <begin position="1775"/>
        <end position="1786"/>
    </location>
</feature>
<feature type="compositionally biased region" description="Polar residues" evidence="5">
    <location>
        <begin position="917"/>
        <end position="927"/>
    </location>
</feature>
<feature type="region of interest" description="Disordered" evidence="5">
    <location>
        <begin position="1082"/>
        <end position="1190"/>
    </location>
</feature>
<feature type="compositionally biased region" description="Basic and acidic residues" evidence="5">
    <location>
        <begin position="864"/>
        <end position="877"/>
    </location>
</feature>
<feature type="region of interest" description="Disordered" evidence="5">
    <location>
        <begin position="1411"/>
        <end position="1463"/>
    </location>
</feature>
<feature type="compositionally biased region" description="Polar residues" evidence="5">
    <location>
        <begin position="1609"/>
        <end position="1621"/>
    </location>
</feature>
<evidence type="ECO:0000313" key="10">
    <source>
        <dbReference type="Proteomes" id="UP000195609"/>
    </source>
</evidence>
<dbReference type="Pfam" id="PF19258">
    <property type="entry name" value="KxYKxGKxW_sig"/>
    <property type="match status" value="1"/>
</dbReference>
<evidence type="ECO:0000313" key="8">
    <source>
        <dbReference type="EMBL" id="ARY92600.1"/>
    </source>
</evidence>
<dbReference type="Pfam" id="PF07564">
    <property type="entry name" value="DUF1542"/>
    <property type="match status" value="8"/>
</dbReference>
<dbReference type="InterPro" id="IPR011439">
    <property type="entry name" value="DUF1542"/>
</dbReference>
<feature type="compositionally biased region" description="Polar residues" evidence="5">
    <location>
        <begin position="469"/>
        <end position="478"/>
    </location>
</feature>
<dbReference type="Gene3D" id="2.60.120.200">
    <property type="match status" value="1"/>
</dbReference>
<dbReference type="EMBL" id="CP136128">
    <property type="protein sequence ID" value="WNX27232.1"/>
    <property type="molecule type" value="Genomic_DNA"/>
</dbReference>
<dbReference type="RefSeq" id="WP_087912931.1">
    <property type="nucleotide sequence ID" value="NZ_CP017065.1"/>
</dbReference>
<feature type="compositionally biased region" description="Basic and acidic residues" evidence="5">
    <location>
        <begin position="1663"/>
        <end position="1686"/>
    </location>
</feature>
<feature type="compositionally biased region" description="Basic and acidic residues" evidence="5">
    <location>
        <begin position="934"/>
        <end position="961"/>
    </location>
</feature>
<feature type="region of interest" description="Disordered" evidence="5">
    <location>
        <begin position="450"/>
        <end position="485"/>
    </location>
</feature>
<evidence type="ECO:0000256" key="5">
    <source>
        <dbReference type="SAM" id="MobiDB-lite"/>
    </source>
</evidence>
<feature type="region of interest" description="Disordered" evidence="5">
    <location>
        <begin position="1823"/>
        <end position="1865"/>
    </location>
</feature>
<dbReference type="CDD" id="cd01951">
    <property type="entry name" value="lectin_L-type"/>
    <property type="match status" value="1"/>
</dbReference>
<keyword evidence="6" id="KW-1133">Transmembrane helix</keyword>
<evidence type="ECO:0000259" key="7">
    <source>
        <dbReference type="PROSITE" id="PS50847"/>
    </source>
</evidence>
<dbReference type="Pfam" id="PF18483">
    <property type="entry name" value="Lectin_L-type_dom"/>
    <property type="match status" value="1"/>
</dbReference>
<keyword evidence="6" id="KW-0472">Membrane</keyword>
<dbReference type="InterPro" id="IPR022263">
    <property type="entry name" value="KxYKxGKxW"/>
</dbReference>
<keyword evidence="3" id="KW-0732">Signal</keyword>
<feature type="compositionally biased region" description="Basic and acidic residues" evidence="5">
    <location>
        <begin position="885"/>
        <end position="894"/>
    </location>
</feature>
<evidence type="ECO:0000313" key="9">
    <source>
        <dbReference type="EMBL" id="WNX27232.1"/>
    </source>
</evidence>
<evidence type="ECO:0000313" key="11">
    <source>
        <dbReference type="Proteomes" id="UP001303564"/>
    </source>
</evidence>
<feature type="region of interest" description="Disordered" evidence="5">
    <location>
        <begin position="1652"/>
        <end position="1786"/>
    </location>
</feature>
<dbReference type="EMBL" id="CP017065">
    <property type="protein sequence ID" value="ARY92600.1"/>
    <property type="molecule type" value="Genomic_DNA"/>
</dbReference>
<feature type="compositionally biased region" description="Basic and acidic residues" evidence="5">
    <location>
        <begin position="1430"/>
        <end position="1444"/>
    </location>
</feature>
<feature type="compositionally biased region" description="Basic and acidic residues" evidence="5">
    <location>
        <begin position="1755"/>
        <end position="1767"/>
    </location>
</feature>
<feature type="transmembrane region" description="Helical" evidence="6">
    <location>
        <begin position="1867"/>
        <end position="1887"/>
    </location>
</feature>
<organism evidence="8 10">
    <name type="scientific">Lacticaseibacillus casei</name>
    <name type="common">Lactobacillus casei</name>
    <dbReference type="NCBI Taxonomy" id="1582"/>
    <lineage>
        <taxon>Bacteria</taxon>
        <taxon>Bacillati</taxon>
        <taxon>Bacillota</taxon>
        <taxon>Bacilli</taxon>
        <taxon>Lactobacillales</taxon>
        <taxon>Lactobacillaceae</taxon>
        <taxon>Lacticaseibacillus</taxon>
    </lineage>
</organism>
<feature type="compositionally biased region" description="Polar residues" evidence="5">
    <location>
        <begin position="1687"/>
        <end position="1702"/>
    </location>
</feature>
<feature type="compositionally biased region" description="Polar residues" evidence="5">
    <location>
        <begin position="1123"/>
        <end position="1137"/>
    </location>
</feature>
<feature type="region of interest" description="Disordered" evidence="5">
    <location>
        <begin position="392"/>
        <end position="421"/>
    </location>
</feature>
<feature type="compositionally biased region" description="Basic and acidic residues" evidence="5">
    <location>
        <begin position="1179"/>
        <end position="1190"/>
    </location>
</feature>
<feature type="compositionally biased region" description="Polar residues" evidence="5">
    <location>
        <begin position="392"/>
        <end position="417"/>
    </location>
</feature>
<feature type="domain" description="Gram-positive cocci surface proteins LPxTG" evidence="7">
    <location>
        <begin position="1859"/>
        <end position="1893"/>
    </location>
</feature>
<feature type="region of interest" description="Disordered" evidence="5">
    <location>
        <begin position="917"/>
        <end position="964"/>
    </location>
</feature>
<evidence type="ECO:0000256" key="2">
    <source>
        <dbReference type="ARBA" id="ARBA00022525"/>
    </source>
</evidence>
<dbReference type="Proteomes" id="UP000195609">
    <property type="component" value="Chromosome"/>
</dbReference>
<feature type="compositionally biased region" description="Basic and acidic residues" evidence="5">
    <location>
        <begin position="1098"/>
        <end position="1120"/>
    </location>
</feature>
<dbReference type="InterPro" id="IPR056573">
    <property type="entry name" value="Lectin_L-type_dom"/>
</dbReference>
<keyword evidence="11" id="KW-1185">Reference proteome</keyword>
<feature type="transmembrane region" description="Helical" evidence="6">
    <location>
        <begin position="15"/>
        <end position="37"/>
    </location>
</feature>
<feature type="region of interest" description="Disordered" evidence="5">
    <location>
        <begin position="1597"/>
        <end position="1631"/>
    </location>
</feature>
<keyword evidence="4" id="KW-0572">Peptidoglycan-anchor</keyword>
<protein>
    <submittedName>
        <fullName evidence="9">DUF1542 domain-containing protein</fullName>
    </submittedName>
</protein>
<keyword evidence="1" id="KW-0134">Cell wall</keyword>
<keyword evidence="6" id="KW-0812">Transmembrane</keyword>
<feature type="compositionally biased region" description="Basic and acidic residues" evidence="5">
    <location>
        <begin position="458"/>
        <end position="468"/>
    </location>
</feature>
<evidence type="ECO:0000256" key="3">
    <source>
        <dbReference type="ARBA" id="ARBA00022729"/>
    </source>
</evidence>
<feature type="compositionally biased region" description="Basic and acidic residues" evidence="5">
    <location>
        <begin position="1341"/>
        <end position="1366"/>
    </location>
</feature>
<reference evidence="8 10" key="1">
    <citation type="journal article" date="2017" name="Front. Immunol.">
        <title>Complete Genome Sequence of Lactobacillus casei LC5, a Potential Probiotics for Atopic Dermatitis.</title>
        <authorList>
            <person name="Kang J."/>
            <person name="Chung W.H."/>
            <person name="Lim T.J."/>
            <person name="Whon T.W."/>
            <person name="Lim S."/>
            <person name="Nam Y.D."/>
        </authorList>
    </citation>
    <scope>NUCLEOTIDE SEQUENCE [LARGE SCALE GENOMIC DNA]</scope>
    <source>
        <strain evidence="8 10">LC5</strain>
    </source>
</reference>
<evidence type="ECO:0000256" key="1">
    <source>
        <dbReference type="ARBA" id="ARBA00022512"/>
    </source>
</evidence>
<name>A0AAN1F0J1_LACCA</name>
<feature type="region of interest" description="Disordered" evidence="5">
    <location>
        <begin position="1330"/>
        <end position="1384"/>
    </location>
</feature>
<keyword evidence="2" id="KW-0964">Secreted</keyword>
<dbReference type="PROSITE" id="PS50847">
    <property type="entry name" value="GRAM_POS_ANCHORING"/>
    <property type="match status" value="1"/>
</dbReference>
<gene>
    <name evidence="8" type="ORF">BGL52_12885</name>
    <name evidence="9" type="ORF">RWA16_12650</name>
</gene>
<feature type="compositionally biased region" description="Polar residues" evidence="5">
    <location>
        <begin position="1525"/>
        <end position="1540"/>
    </location>
</feature>
<evidence type="ECO:0000256" key="4">
    <source>
        <dbReference type="ARBA" id="ARBA00023088"/>
    </source>
</evidence>
<reference evidence="9 11" key="2">
    <citation type="submission" date="2023-09" db="EMBL/GenBank/DDBJ databases">
        <title>Genomic characteristic of L. casei group strains isolated from clinical sources.</title>
        <authorList>
            <person name="Jarocki P."/>
        </authorList>
    </citation>
    <scope>NUCLEOTIDE SEQUENCE [LARGE SCALE GENOMIC DNA]</scope>
    <source>
        <strain evidence="9 11">LMG 24099</strain>
    </source>
</reference>
<feature type="region of interest" description="Disordered" evidence="5">
    <location>
        <begin position="864"/>
        <end position="894"/>
    </location>
</feature>
<dbReference type="InterPro" id="IPR013320">
    <property type="entry name" value="ConA-like_dom_sf"/>
</dbReference>